<comment type="caution">
    <text evidence="3">The sequence shown here is derived from an EMBL/GenBank/DDBJ whole genome shotgun (WGS) entry which is preliminary data.</text>
</comment>
<dbReference type="STRING" id="1141098.A0A1Y2D5H9"/>
<evidence type="ECO:0000256" key="1">
    <source>
        <dbReference type="SAM" id="MobiDB-lite"/>
    </source>
</evidence>
<protein>
    <recommendedName>
        <fullName evidence="2">Helix-turn-helix domain-containing protein</fullName>
    </recommendedName>
</protein>
<gene>
    <name evidence="3" type="ORF">BCR38DRAFT_357691</name>
</gene>
<evidence type="ECO:0000313" key="3">
    <source>
        <dbReference type="EMBL" id="ORY54558.1"/>
    </source>
</evidence>
<dbReference type="InParanoid" id="A0A1Y2D5H9"/>
<dbReference type="InterPro" id="IPR054448">
    <property type="entry name" value="HTH_put_ascomycetes"/>
</dbReference>
<dbReference type="RefSeq" id="XP_040709246.1">
    <property type="nucleotide sequence ID" value="XM_040857126.1"/>
</dbReference>
<dbReference type="EMBL" id="MCFJ01000033">
    <property type="protein sequence ID" value="ORY54558.1"/>
    <property type="molecule type" value="Genomic_DNA"/>
</dbReference>
<keyword evidence="4" id="KW-1185">Reference proteome</keyword>
<proteinExistence type="predicted"/>
<feature type="domain" description="Helix-turn-helix" evidence="2">
    <location>
        <begin position="137"/>
        <end position="181"/>
    </location>
</feature>
<feature type="compositionally biased region" description="Basic and acidic residues" evidence="1">
    <location>
        <begin position="43"/>
        <end position="53"/>
    </location>
</feature>
<organism evidence="3 4">
    <name type="scientific">Pseudomassariella vexata</name>
    <dbReference type="NCBI Taxonomy" id="1141098"/>
    <lineage>
        <taxon>Eukaryota</taxon>
        <taxon>Fungi</taxon>
        <taxon>Dikarya</taxon>
        <taxon>Ascomycota</taxon>
        <taxon>Pezizomycotina</taxon>
        <taxon>Sordariomycetes</taxon>
        <taxon>Xylariomycetidae</taxon>
        <taxon>Amphisphaeriales</taxon>
        <taxon>Pseudomassariaceae</taxon>
        <taxon>Pseudomassariella</taxon>
    </lineage>
</organism>
<dbReference type="GeneID" id="63773338"/>
<dbReference type="OrthoDB" id="4085451at2759"/>
<evidence type="ECO:0000259" key="2">
    <source>
        <dbReference type="Pfam" id="PF22943"/>
    </source>
</evidence>
<feature type="region of interest" description="Disordered" evidence="1">
    <location>
        <begin position="1"/>
        <end position="102"/>
    </location>
</feature>
<dbReference type="AlphaFoldDB" id="A0A1Y2D5H9"/>
<name>A0A1Y2D5H9_9PEZI</name>
<evidence type="ECO:0000313" key="4">
    <source>
        <dbReference type="Proteomes" id="UP000193689"/>
    </source>
</evidence>
<reference evidence="3 4" key="1">
    <citation type="submission" date="2016-07" db="EMBL/GenBank/DDBJ databases">
        <title>Pervasive Adenine N6-methylation of Active Genes in Fungi.</title>
        <authorList>
            <consortium name="DOE Joint Genome Institute"/>
            <person name="Mondo S.J."/>
            <person name="Dannebaum R.O."/>
            <person name="Kuo R.C."/>
            <person name="Labutti K."/>
            <person name="Haridas S."/>
            <person name="Kuo A."/>
            <person name="Salamov A."/>
            <person name="Ahrendt S.R."/>
            <person name="Lipzen A."/>
            <person name="Sullivan W."/>
            <person name="Andreopoulos W.B."/>
            <person name="Clum A."/>
            <person name="Lindquist E."/>
            <person name="Daum C."/>
            <person name="Ramamoorthy G.K."/>
            <person name="Gryganskyi A."/>
            <person name="Culley D."/>
            <person name="Magnuson J.K."/>
            <person name="James T.Y."/>
            <person name="O'Malley M.A."/>
            <person name="Stajich J.E."/>
            <person name="Spatafora J.W."/>
            <person name="Visel A."/>
            <person name="Grigoriev I.V."/>
        </authorList>
    </citation>
    <scope>NUCLEOTIDE SEQUENCE [LARGE SCALE GENOMIC DNA]</scope>
    <source>
        <strain evidence="3 4">CBS 129021</strain>
    </source>
</reference>
<dbReference type="Pfam" id="PF22943">
    <property type="entry name" value="HTH_68"/>
    <property type="match status" value="1"/>
</dbReference>
<sequence>MGSQVSKPAKAASRKFPTRPGGALPPPHRPAALRPAPASKASFAKDDAIRADSIDPDQGTNPAFSQRLKGMGIATPNPTLSNSSIADPGPQTSSQSLLGSNYPLPSKNVTLSALEARKRIQDQADKQFENMGSAKDFVDAGTMRQILTMRERGHATVDIEKRLRLRSGLVAKLGAQGIVAPVM</sequence>
<feature type="compositionally biased region" description="Polar residues" evidence="1">
    <location>
        <begin position="76"/>
        <end position="99"/>
    </location>
</feature>
<accession>A0A1Y2D5H9</accession>
<dbReference type="Proteomes" id="UP000193689">
    <property type="component" value="Unassembled WGS sequence"/>
</dbReference>